<keyword evidence="3" id="KW-1185">Reference proteome</keyword>
<name>A0ABY6I7R7_STRPE</name>
<evidence type="ECO:0000313" key="3">
    <source>
        <dbReference type="Proteomes" id="UP001163878"/>
    </source>
</evidence>
<dbReference type="RefSeq" id="WP_264244996.1">
    <property type="nucleotide sequence ID" value="NZ_CP107567.1"/>
</dbReference>
<organism evidence="2 3">
    <name type="scientific">Streptomyces peucetius</name>
    <dbReference type="NCBI Taxonomy" id="1950"/>
    <lineage>
        <taxon>Bacteria</taxon>
        <taxon>Bacillati</taxon>
        <taxon>Actinomycetota</taxon>
        <taxon>Actinomycetes</taxon>
        <taxon>Kitasatosporales</taxon>
        <taxon>Streptomycetaceae</taxon>
        <taxon>Streptomyces</taxon>
    </lineage>
</organism>
<dbReference type="EMBL" id="CP107567">
    <property type="protein sequence ID" value="UYQ63041.1"/>
    <property type="molecule type" value="Genomic_DNA"/>
</dbReference>
<dbReference type="Proteomes" id="UP001163878">
    <property type="component" value="Chromosome"/>
</dbReference>
<dbReference type="Pfam" id="PF18603">
    <property type="entry name" value="LAL_C2"/>
    <property type="match status" value="1"/>
</dbReference>
<evidence type="ECO:0000259" key="1">
    <source>
        <dbReference type="Pfam" id="PF18603"/>
    </source>
</evidence>
<dbReference type="InterPro" id="IPR040570">
    <property type="entry name" value="LAL_C2"/>
</dbReference>
<dbReference type="Gene3D" id="3.30.470.20">
    <property type="entry name" value="ATP-grasp fold, B domain"/>
    <property type="match status" value="1"/>
</dbReference>
<protein>
    <submittedName>
        <fullName evidence="2">Phosphoribosylglycinamide synthetase</fullName>
    </submittedName>
</protein>
<proteinExistence type="predicted"/>
<reference evidence="2" key="1">
    <citation type="submission" date="2022-10" db="EMBL/GenBank/DDBJ databases">
        <title>Cytochrome P450 Catalyzes Benzene Ring Formation in the Biosynthesis of Trialkyl-Substituted Aromatic Polyketides.</title>
        <authorList>
            <person name="Zhao E."/>
            <person name="Ge H."/>
        </authorList>
    </citation>
    <scope>NUCLEOTIDE SEQUENCE</scope>
    <source>
        <strain evidence="2">NA0869</strain>
    </source>
</reference>
<gene>
    <name evidence="2" type="ORF">OGH68_17120</name>
</gene>
<evidence type="ECO:0000313" key="2">
    <source>
        <dbReference type="EMBL" id="UYQ63041.1"/>
    </source>
</evidence>
<accession>A0ABY6I7R7</accession>
<sequence>MAAFTSSSNRRVLLVMPYHQLTRKASEAGFRVWSLWDPELPEADLLDRVEHTSEGLLLTGFGDEAGLRRLVARTASRHGVGAVVHCGHGASVLPVVEEAWRLGLSPNPPSVIAGLRALREAPSVHGPRLTVQTLTVDGRHRVVGVAVQRTSGPPDHRVTGHLFPAPLTDSERISAESAVLELLGRSGYRFGPASAEVQLAEDGPRVLCCAPRFGPDRLPLLTQAASGFDIEAALFAALIGDEVPDAQPAQRYAEIGFFGLPEGQLLTYAGTEDIAVTPWVRGARFPYRPGDRIPPAADPRAHRAYVLVVGGSPKETQERVRRARGDLVTDIRGAADGRRQ</sequence>
<feature type="domain" description="L-amino acid ligase C-terminal" evidence="1">
    <location>
        <begin position="257"/>
        <end position="327"/>
    </location>
</feature>
<dbReference type="SUPFAM" id="SSF56059">
    <property type="entry name" value="Glutathione synthetase ATP-binding domain-like"/>
    <property type="match status" value="1"/>
</dbReference>